<name>A0A8S1S3U9_9CILI</name>
<feature type="compositionally biased region" description="Low complexity" evidence="6">
    <location>
        <begin position="40"/>
        <end position="71"/>
    </location>
</feature>
<gene>
    <name evidence="9" type="ORF">PPENT_87.1.T0020520</name>
</gene>
<dbReference type="InterPro" id="IPR003126">
    <property type="entry name" value="Znf_UBR"/>
</dbReference>
<evidence type="ECO:0000256" key="3">
    <source>
        <dbReference type="ARBA" id="ARBA00022833"/>
    </source>
</evidence>
<reference evidence="9" key="1">
    <citation type="submission" date="2021-01" db="EMBL/GenBank/DDBJ databases">
        <authorList>
            <consortium name="Genoscope - CEA"/>
            <person name="William W."/>
        </authorList>
    </citation>
    <scope>NUCLEOTIDE SEQUENCE</scope>
</reference>
<evidence type="ECO:0000313" key="10">
    <source>
        <dbReference type="Proteomes" id="UP000689195"/>
    </source>
</evidence>
<dbReference type="GO" id="GO:0006508">
    <property type="term" value="P:proteolysis"/>
    <property type="evidence" value="ECO:0007669"/>
    <property type="project" value="InterPro"/>
</dbReference>
<evidence type="ECO:0000259" key="8">
    <source>
        <dbReference type="PROSITE" id="PS51864"/>
    </source>
</evidence>
<dbReference type="PROSITE" id="PS51864">
    <property type="entry name" value="ASTACIN"/>
    <property type="match status" value="1"/>
</dbReference>
<organism evidence="9 10">
    <name type="scientific">Paramecium pentaurelia</name>
    <dbReference type="NCBI Taxonomy" id="43138"/>
    <lineage>
        <taxon>Eukaryota</taxon>
        <taxon>Sar</taxon>
        <taxon>Alveolata</taxon>
        <taxon>Ciliophora</taxon>
        <taxon>Intramacronucleata</taxon>
        <taxon>Oligohymenophorea</taxon>
        <taxon>Peniculida</taxon>
        <taxon>Parameciidae</taxon>
        <taxon>Paramecium</taxon>
    </lineage>
</organism>
<evidence type="ECO:0000256" key="1">
    <source>
        <dbReference type="ARBA" id="ARBA00022723"/>
    </source>
</evidence>
<evidence type="ECO:0000256" key="5">
    <source>
        <dbReference type="PROSITE-ProRule" id="PRU01211"/>
    </source>
</evidence>
<feature type="zinc finger region" description="UBR-type" evidence="4">
    <location>
        <begin position="323"/>
        <end position="401"/>
    </location>
</feature>
<dbReference type="EMBL" id="CAJJDO010000002">
    <property type="protein sequence ID" value="CAD8133639.1"/>
    <property type="molecule type" value="Genomic_DNA"/>
</dbReference>
<dbReference type="AlphaFoldDB" id="A0A8S1S3U9"/>
<evidence type="ECO:0000259" key="7">
    <source>
        <dbReference type="PROSITE" id="PS51157"/>
    </source>
</evidence>
<evidence type="ECO:0000313" key="9">
    <source>
        <dbReference type="EMBL" id="CAD8133639.1"/>
    </source>
</evidence>
<feature type="domain" description="Peptidase M12A" evidence="8">
    <location>
        <begin position="73"/>
        <end position="261"/>
    </location>
</feature>
<proteinExistence type="predicted"/>
<evidence type="ECO:0000256" key="2">
    <source>
        <dbReference type="ARBA" id="ARBA00022771"/>
    </source>
</evidence>
<dbReference type="CDD" id="cd19671">
    <property type="entry name" value="UBR-box_UBR4_5_6_7"/>
    <property type="match status" value="2"/>
</dbReference>
<evidence type="ECO:0008006" key="11">
    <source>
        <dbReference type="Google" id="ProtNLM"/>
    </source>
</evidence>
<dbReference type="GO" id="GO:0008270">
    <property type="term" value="F:zinc ion binding"/>
    <property type="evidence" value="ECO:0007669"/>
    <property type="project" value="UniProtKB-KW"/>
</dbReference>
<protein>
    <recommendedName>
        <fullName evidence="11">Metalloendopeptidase</fullName>
    </recommendedName>
</protein>
<comment type="caution">
    <text evidence="5">Lacks conserved residue(s) required for the propagation of feature annotation.</text>
</comment>
<feature type="zinc finger region" description="UBR-type" evidence="4">
    <location>
        <begin position="258"/>
        <end position="330"/>
    </location>
</feature>
<dbReference type="OrthoDB" id="310934at2759"/>
<feature type="domain" description="UBR-type" evidence="7">
    <location>
        <begin position="323"/>
        <end position="401"/>
    </location>
</feature>
<sequence length="401" mass="47206">MGSSSSNEIRVTVQSYQKCIAVQDYLDNFDNQYSRQTKPQKQSNEIQSSNQSQSIQQTKKQQEPIKQIQQHQNQTKQNLKLADWVWPNGIIPYIIDESFTFQMRQTLKLAISEFQEKTPIQFVQISDDQQYNQYVKYYRNEKVSSYVRWIGRSLTQKEHAIFINDKFPYGTYLHETMHVLDRDNYVSVQFEEKDSKNLKYQYEKKGFMIGEYDPDSIMHYSLNRNMTSKGQFNNLQFGQRKQLSEGDIKGIQLVYGKSQCTYDTYGDKYMEQDFFECITCWGQDSVFGACRACGITCHQGHELILKKSKSFYCDCGKYNHKSSLCTRQTTKFKRVQQSMYLCYDCFDIEKYQQTHDGAIPGVCYPCAKKCHKQHKLKFYQVAKNFYCDCGLKDCKTKCTAK</sequence>
<feature type="domain" description="UBR-type" evidence="7">
    <location>
        <begin position="258"/>
        <end position="330"/>
    </location>
</feature>
<dbReference type="Pfam" id="PF02207">
    <property type="entry name" value="zf-UBR"/>
    <property type="match status" value="2"/>
</dbReference>
<keyword evidence="1" id="KW-0479">Metal-binding</keyword>
<dbReference type="PANTHER" id="PTHR10127:SF850">
    <property type="entry name" value="METALLOENDOPEPTIDASE"/>
    <property type="match status" value="1"/>
</dbReference>
<keyword evidence="3" id="KW-0862">Zinc</keyword>
<feature type="active site" evidence="5">
    <location>
        <position position="175"/>
    </location>
</feature>
<keyword evidence="2" id="KW-0863">Zinc-finger</keyword>
<dbReference type="SMART" id="SM00396">
    <property type="entry name" value="ZnF_UBR1"/>
    <property type="match status" value="2"/>
</dbReference>
<accession>A0A8S1S3U9</accession>
<keyword evidence="10" id="KW-1185">Reference proteome</keyword>
<feature type="region of interest" description="Disordered" evidence="6">
    <location>
        <begin position="31"/>
        <end position="71"/>
    </location>
</feature>
<dbReference type="PANTHER" id="PTHR10127">
    <property type="entry name" value="DISCOIDIN, CUB, EGF, LAMININ , AND ZINC METALLOPROTEASE DOMAIN CONTAINING"/>
    <property type="match status" value="1"/>
</dbReference>
<evidence type="ECO:0000256" key="6">
    <source>
        <dbReference type="SAM" id="MobiDB-lite"/>
    </source>
</evidence>
<dbReference type="InterPro" id="IPR006026">
    <property type="entry name" value="Peptidase_Metallo"/>
</dbReference>
<dbReference type="Pfam" id="PF01400">
    <property type="entry name" value="Astacin"/>
    <property type="match status" value="1"/>
</dbReference>
<dbReference type="PROSITE" id="PS51157">
    <property type="entry name" value="ZF_UBR"/>
    <property type="match status" value="2"/>
</dbReference>
<dbReference type="Proteomes" id="UP000689195">
    <property type="component" value="Unassembled WGS sequence"/>
</dbReference>
<comment type="caution">
    <text evidence="9">The sequence shown here is derived from an EMBL/GenBank/DDBJ whole genome shotgun (WGS) entry which is preliminary data.</text>
</comment>
<evidence type="ECO:0000256" key="4">
    <source>
        <dbReference type="PROSITE-ProRule" id="PRU00508"/>
    </source>
</evidence>
<dbReference type="InterPro" id="IPR001506">
    <property type="entry name" value="Peptidase_M12A"/>
</dbReference>
<dbReference type="GO" id="GO:0004222">
    <property type="term" value="F:metalloendopeptidase activity"/>
    <property type="evidence" value="ECO:0007669"/>
    <property type="project" value="InterPro"/>
</dbReference>
<dbReference type="SMART" id="SM00235">
    <property type="entry name" value="ZnMc"/>
    <property type="match status" value="1"/>
</dbReference>